<keyword evidence="7" id="KW-0418">Kinase</keyword>
<dbReference type="FunFam" id="1.10.510.10:FF:000590">
    <property type="entry name" value="PR5-like receptor kinase"/>
    <property type="match status" value="1"/>
</dbReference>
<feature type="signal peptide" evidence="13">
    <location>
        <begin position="1"/>
        <end position="25"/>
    </location>
</feature>
<dbReference type="GO" id="GO:0004674">
    <property type="term" value="F:protein serine/threonine kinase activity"/>
    <property type="evidence" value="ECO:0007669"/>
    <property type="project" value="UniProtKB-KW"/>
</dbReference>
<evidence type="ECO:0000256" key="5">
    <source>
        <dbReference type="ARBA" id="ARBA00022729"/>
    </source>
</evidence>
<evidence type="ECO:0000256" key="7">
    <source>
        <dbReference type="ARBA" id="ARBA00022777"/>
    </source>
</evidence>
<evidence type="ECO:0000256" key="6">
    <source>
        <dbReference type="ARBA" id="ARBA00022741"/>
    </source>
</evidence>
<dbReference type="InterPro" id="IPR025287">
    <property type="entry name" value="WAK_GUB"/>
</dbReference>
<dbReference type="Pfam" id="PF13947">
    <property type="entry name" value="GUB_WAK_bind"/>
    <property type="match status" value="1"/>
</dbReference>
<evidence type="ECO:0000256" key="2">
    <source>
        <dbReference type="ARBA" id="ARBA00022527"/>
    </source>
</evidence>
<dbReference type="PANTHER" id="PTHR27009">
    <property type="entry name" value="RUST RESISTANCE KINASE LR10-RELATED"/>
    <property type="match status" value="1"/>
</dbReference>
<dbReference type="SUPFAM" id="SSF56112">
    <property type="entry name" value="Protein kinase-like (PK-like)"/>
    <property type="match status" value="1"/>
</dbReference>
<dbReference type="InterPro" id="IPR011009">
    <property type="entry name" value="Kinase-like_dom_sf"/>
</dbReference>
<dbReference type="Gene3D" id="1.10.510.10">
    <property type="entry name" value="Transferase(Phosphotransferase) domain 1"/>
    <property type="match status" value="1"/>
</dbReference>
<keyword evidence="4" id="KW-0812">Transmembrane</keyword>
<dbReference type="SMART" id="SM00220">
    <property type="entry name" value="S_TKc"/>
    <property type="match status" value="1"/>
</dbReference>
<dbReference type="PROSITE" id="PS50011">
    <property type="entry name" value="PROTEIN_KINASE_DOM"/>
    <property type="match status" value="1"/>
</dbReference>
<comment type="subcellular location">
    <subcellularLocation>
        <location evidence="1">Membrane</location>
        <topology evidence="1">Single-pass type I membrane protein</topology>
    </subcellularLocation>
</comment>
<keyword evidence="5 13" id="KW-0732">Signal</keyword>
<protein>
    <recommendedName>
        <fullName evidence="14">Protein kinase domain-containing protein</fullName>
    </recommendedName>
</protein>
<evidence type="ECO:0000256" key="1">
    <source>
        <dbReference type="ARBA" id="ARBA00004479"/>
    </source>
</evidence>
<evidence type="ECO:0000313" key="15">
    <source>
        <dbReference type="EMBL" id="KAK4571265.1"/>
    </source>
</evidence>
<dbReference type="InterPro" id="IPR008271">
    <property type="entry name" value="Ser/Thr_kinase_AS"/>
</dbReference>
<reference evidence="15 16" key="1">
    <citation type="journal article" date="2023" name="G3 (Bethesda)">
        <title>A haplotype-resolved chromosome-scale genome for Quercus rubra L. provides insights into the genetics of adaptive traits for red oak species.</title>
        <authorList>
            <person name="Kapoor B."/>
            <person name="Jenkins J."/>
            <person name="Schmutz J."/>
            <person name="Zhebentyayeva T."/>
            <person name="Kuelheim C."/>
            <person name="Coggeshall M."/>
            <person name="Heim C."/>
            <person name="Lasky J.R."/>
            <person name="Leites L."/>
            <person name="Islam-Faridi N."/>
            <person name="Romero-Severson J."/>
            <person name="DeLeo V.L."/>
            <person name="Lucas S.M."/>
            <person name="Lazic D."/>
            <person name="Gailing O."/>
            <person name="Carlson J."/>
            <person name="Staton M."/>
        </authorList>
    </citation>
    <scope>NUCLEOTIDE SEQUENCE [LARGE SCALE GENOMIC DNA]</scope>
    <source>
        <strain evidence="15">Pseudo-F2</strain>
    </source>
</reference>
<accession>A0AAN7EHF1</accession>
<dbReference type="Proteomes" id="UP001324115">
    <property type="component" value="Unassembled WGS sequence"/>
</dbReference>
<sequence length="584" mass="65931">MDISLRIVIPSLLLFVLFIVDIGEGHNSCPGLQCGNGPPIRFPFRLKDRQPDQHSGYPGFDLYCSHNNDTVLELPTSVKAFVKNIDYKSQLIEVTDSDNCFPRKILRLNLSSSPFQFTNYLSNHSLFSCTPDTEYSYQVPCLNSASTSVLAFPSDEDIDDLPVLSCTKMYTVSSVPYDIWSSPSLELTWSGPKCGRCEGKGKICRFENNSTDLKTECFDPDKDRVSILGSFLLTLVVYALYCVYSYDKIEKENQARIETFLEDYKALKPTRYSYNDKLGQGAYGTVFKGKFSNEIHVAVKILNSSKGNGEEFINEVGTMGRIHHVNVVRLVGFCADGFRRALVYEFLPNDSLEKFISSVDSNRFLGWEKLQDIALGIAKGIEYLHQGCDQRILHFDIKPHNILLDQNFNPKLSDFGLAKLCAKDQSAVSMTTARGTMGYIAPEVFSRNFGSVSYKSDVYSFGILLLEMVGGRKNVDVTVENTSHIYFPEWIYNLLEQKEDLRVYVEDNEDAKIAKNLAIVGLWCIQWHPVDRPSMKVVVQMLEGEGDKLTMPPNPFASTNPTRINVSMPARRLNQELEVILESE</sequence>
<dbReference type="Gene3D" id="3.30.200.20">
    <property type="entry name" value="Phosphorylase Kinase, domain 1"/>
    <property type="match status" value="1"/>
</dbReference>
<keyword evidence="3" id="KW-0808">Transferase</keyword>
<keyword evidence="16" id="KW-1185">Reference proteome</keyword>
<evidence type="ECO:0000256" key="4">
    <source>
        <dbReference type="ARBA" id="ARBA00022692"/>
    </source>
</evidence>
<dbReference type="GO" id="GO:0005524">
    <property type="term" value="F:ATP binding"/>
    <property type="evidence" value="ECO:0007669"/>
    <property type="project" value="UniProtKB-UniRule"/>
</dbReference>
<dbReference type="GO" id="GO:0030247">
    <property type="term" value="F:polysaccharide binding"/>
    <property type="evidence" value="ECO:0007669"/>
    <property type="project" value="InterPro"/>
</dbReference>
<feature type="chain" id="PRO_5042859300" description="Protein kinase domain-containing protein" evidence="13">
    <location>
        <begin position="26"/>
        <end position="584"/>
    </location>
</feature>
<keyword evidence="10" id="KW-0472">Membrane</keyword>
<dbReference type="GO" id="GO:0016020">
    <property type="term" value="C:membrane"/>
    <property type="evidence" value="ECO:0007669"/>
    <property type="project" value="UniProtKB-SubCell"/>
</dbReference>
<feature type="domain" description="Protein kinase" evidence="14">
    <location>
        <begin position="272"/>
        <end position="557"/>
    </location>
</feature>
<dbReference type="InterPro" id="IPR045874">
    <property type="entry name" value="LRK10/LRL21-25-like"/>
</dbReference>
<organism evidence="15 16">
    <name type="scientific">Quercus rubra</name>
    <name type="common">Northern red oak</name>
    <name type="synonym">Quercus borealis</name>
    <dbReference type="NCBI Taxonomy" id="3512"/>
    <lineage>
        <taxon>Eukaryota</taxon>
        <taxon>Viridiplantae</taxon>
        <taxon>Streptophyta</taxon>
        <taxon>Embryophyta</taxon>
        <taxon>Tracheophyta</taxon>
        <taxon>Spermatophyta</taxon>
        <taxon>Magnoliopsida</taxon>
        <taxon>eudicotyledons</taxon>
        <taxon>Gunneridae</taxon>
        <taxon>Pentapetalae</taxon>
        <taxon>rosids</taxon>
        <taxon>fabids</taxon>
        <taxon>Fagales</taxon>
        <taxon>Fagaceae</taxon>
        <taxon>Quercus</taxon>
    </lineage>
</organism>
<keyword evidence="11" id="KW-0325">Glycoprotein</keyword>
<dbReference type="AlphaFoldDB" id="A0AAN7EHF1"/>
<proteinExistence type="predicted"/>
<evidence type="ECO:0000256" key="11">
    <source>
        <dbReference type="ARBA" id="ARBA00023180"/>
    </source>
</evidence>
<evidence type="ECO:0000256" key="3">
    <source>
        <dbReference type="ARBA" id="ARBA00022679"/>
    </source>
</evidence>
<evidence type="ECO:0000256" key="9">
    <source>
        <dbReference type="ARBA" id="ARBA00022989"/>
    </source>
</evidence>
<evidence type="ECO:0000256" key="8">
    <source>
        <dbReference type="ARBA" id="ARBA00022840"/>
    </source>
</evidence>
<comment type="caution">
    <text evidence="15">The sequence shown here is derived from an EMBL/GenBank/DDBJ whole genome shotgun (WGS) entry which is preliminary data.</text>
</comment>
<keyword evidence="2" id="KW-0723">Serine/threonine-protein kinase</keyword>
<evidence type="ECO:0000313" key="16">
    <source>
        <dbReference type="Proteomes" id="UP001324115"/>
    </source>
</evidence>
<gene>
    <name evidence="15" type="ORF">RGQ29_029892</name>
</gene>
<feature type="binding site" evidence="12">
    <location>
        <position position="300"/>
    </location>
    <ligand>
        <name>ATP</name>
        <dbReference type="ChEBI" id="CHEBI:30616"/>
    </ligand>
</feature>
<dbReference type="PROSITE" id="PS00108">
    <property type="entry name" value="PROTEIN_KINASE_ST"/>
    <property type="match status" value="1"/>
</dbReference>
<evidence type="ECO:0000256" key="10">
    <source>
        <dbReference type="ARBA" id="ARBA00023136"/>
    </source>
</evidence>
<keyword evidence="9" id="KW-1133">Transmembrane helix</keyword>
<keyword evidence="6 12" id="KW-0547">Nucleotide-binding</keyword>
<evidence type="ECO:0000256" key="12">
    <source>
        <dbReference type="PROSITE-ProRule" id="PRU10141"/>
    </source>
</evidence>
<evidence type="ECO:0000259" key="14">
    <source>
        <dbReference type="PROSITE" id="PS50011"/>
    </source>
</evidence>
<dbReference type="Pfam" id="PF00069">
    <property type="entry name" value="Pkinase"/>
    <property type="match status" value="1"/>
</dbReference>
<dbReference type="InterPro" id="IPR000719">
    <property type="entry name" value="Prot_kinase_dom"/>
</dbReference>
<dbReference type="InterPro" id="IPR017441">
    <property type="entry name" value="Protein_kinase_ATP_BS"/>
</dbReference>
<name>A0AAN7EHF1_QUERU</name>
<dbReference type="PROSITE" id="PS00107">
    <property type="entry name" value="PROTEIN_KINASE_ATP"/>
    <property type="match status" value="1"/>
</dbReference>
<dbReference type="EMBL" id="JAXUIC010000009">
    <property type="protein sequence ID" value="KAK4571265.1"/>
    <property type="molecule type" value="Genomic_DNA"/>
</dbReference>
<keyword evidence="8 12" id="KW-0067">ATP-binding</keyword>
<evidence type="ECO:0000256" key="13">
    <source>
        <dbReference type="SAM" id="SignalP"/>
    </source>
</evidence>